<evidence type="ECO:0000313" key="3">
    <source>
        <dbReference type="Proteomes" id="UP001230188"/>
    </source>
</evidence>
<evidence type="ECO:0008006" key="4">
    <source>
        <dbReference type="Google" id="ProtNLM"/>
    </source>
</evidence>
<accession>A0AAD7UBL5</accession>
<name>A0AAD7UBL5_9STRA</name>
<evidence type="ECO:0000313" key="2">
    <source>
        <dbReference type="EMBL" id="KAJ8600967.1"/>
    </source>
</evidence>
<gene>
    <name evidence="2" type="ORF">CTAYLR_006334</name>
</gene>
<organism evidence="2 3">
    <name type="scientific">Chrysophaeum taylorii</name>
    <dbReference type="NCBI Taxonomy" id="2483200"/>
    <lineage>
        <taxon>Eukaryota</taxon>
        <taxon>Sar</taxon>
        <taxon>Stramenopiles</taxon>
        <taxon>Ochrophyta</taxon>
        <taxon>Pelagophyceae</taxon>
        <taxon>Pelagomonadales</taxon>
        <taxon>Pelagomonadaceae</taxon>
        <taxon>Chrysophaeum</taxon>
    </lineage>
</organism>
<reference evidence="2" key="1">
    <citation type="submission" date="2023-01" db="EMBL/GenBank/DDBJ databases">
        <title>Metagenome sequencing of chrysophaentin producing Chrysophaeum taylorii.</title>
        <authorList>
            <person name="Davison J."/>
            <person name="Bewley C."/>
        </authorList>
    </citation>
    <scope>NUCLEOTIDE SEQUENCE</scope>
    <source>
        <strain evidence="2">NIES-1699</strain>
    </source>
</reference>
<dbReference type="InterPro" id="IPR011256">
    <property type="entry name" value="Reg_factor_effector_dom_sf"/>
</dbReference>
<sequence>MISPLVWKVLSAILASLVTVRITSGLVAYNAANKLERPKYEVLERLGGGVEVRRYESYVVAEATMSPEGSSMRAASGNGFRACAGYIFGKKNRQQRTFAMTAPVRMTSRAEAVKVSFVMARNESLRTLPVPTDANVKLKAIPAHVAAFARFSGRPPRESVVERKRRLVETKLGTSRFRPLRDADTLVYGYHDPFLTPNLLRRNEVGFFVDPKP</sequence>
<dbReference type="EMBL" id="JAQMWT010000464">
    <property type="protein sequence ID" value="KAJ8600967.1"/>
    <property type="molecule type" value="Genomic_DNA"/>
</dbReference>
<dbReference type="Pfam" id="PF04832">
    <property type="entry name" value="SOUL"/>
    <property type="match status" value="1"/>
</dbReference>
<dbReference type="Proteomes" id="UP001230188">
    <property type="component" value="Unassembled WGS sequence"/>
</dbReference>
<protein>
    <recommendedName>
        <fullName evidence="4">SOUL heme-binding protein</fullName>
    </recommendedName>
</protein>
<dbReference type="PANTHER" id="PTHR11220">
    <property type="entry name" value="HEME-BINDING PROTEIN-RELATED"/>
    <property type="match status" value="1"/>
</dbReference>
<evidence type="ECO:0000256" key="1">
    <source>
        <dbReference type="ARBA" id="ARBA00009817"/>
    </source>
</evidence>
<keyword evidence="3" id="KW-1185">Reference proteome</keyword>
<dbReference type="PANTHER" id="PTHR11220:SF58">
    <property type="entry name" value="SOUL HEME-BINDING FAMILY PROTEIN"/>
    <property type="match status" value="1"/>
</dbReference>
<dbReference type="Gene3D" id="3.20.80.10">
    <property type="entry name" value="Regulatory factor, effector binding domain"/>
    <property type="match status" value="1"/>
</dbReference>
<comment type="similarity">
    <text evidence="1">Belongs to the HEBP family.</text>
</comment>
<dbReference type="AlphaFoldDB" id="A0AAD7UBL5"/>
<comment type="caution">
    <text evidence="2">The sequence shown here is derived from an EMBL/GenBank/DDBJ whole genome shotgun (WGS) entry which is preliminary data.</text>
</comment>
<dbReference type="SUPFAM" id="SSF55136">
    <property type="entry name" value="Probable bacterial effector-binding domain"/>
    <property type="match status" value="1"/>
</dbReference>
<proteinExistence type="inferred from homology"/>
<dbReference type="InterPro" id="IPR006917">
    <property type="entry name" value="SOUL_heme-bd"/>
</dbReference>